<accession>A0A6J7XH91</accession>
<evidence type="ECO:0000313" key="2">
    <source>
        <dbReference type="EMBL" id="CAB5229257.1"/>
    </source>
</evidence>
<organism evidence="2">
    <name type="scientific">uncultured Caudovirales phage</name>
    <dbReference type="NCBI Taxonomy" id="2100421"/>
    <lineage>
        <taxon>Viruses</taxon>
        <taxon>Duplodnaviria</taxon>
        <taxon>Heunggongvirae</taxon>
        <taxon>Uroviricota</taxon>
        <taxon>Caudoviricetes</taxon>
        <taxon>Peduoviridae</taxon>
        <taxon>Maltschvirus</taxon>
        <taxon>Maltschvirus maltsch</taxon>
    </lineage>
</organism>
<protein>
    <submittedName>
        <fullName evidence="2">Uncharacterized protein</fullName>
    </submittedName>
</protein>
<dbReference type="EMBL" id="LR798400">
    <property type="protein sequence ID" value="CAB5229257.1"/>
    <property type="molecule type" value="Genomic_DNA"/>
</dbReference>
<reference evidence="2" key="1">
    <citation type="submission" date="2020-05" db="EMBL/GenBank/DDBJ databases">
        <authorList>
            <person name="Chiriac C."/>
            <person name="Salcher M."/>
            <person name="Ghai R."/>
            <person name="Kavagutti S V."/>
        </authorList>
    </citation>
    <scope>NUCLEOTIDE SEQUENCE</scope>
</reference>
<dbReference type="EMBL" id="LR797418">
    <property type="protein sequence ID" value="CAB4214956.1"/>
    <property type="molecule type" value="Genomic_DNA"/>
</dbReference>
<gene>
    <name evidence="1" type="ORF">UFOVP1469_31</name>
    <name evidence="2" type="ORF">UFOVP1556_21</name>
</gene>
<sequence length="57" mass="6246">MSSLMGQVGEVTFTVEVTRKDTGKIDTFNLVGQVTEAQLKELQDGSHTLDSSEERSD</sequence>
<name>A0A6J7XH91_9CAUD</name>
<evidence type="ECO:0000313" key="1">
    <source>
        <dbReference type="EMBL" id="CAB4214956.1"/>
    </source>
</evidence>
<proteinExistence type="predicted"/>